<accession>A0A7J6UYI6</accession>
<dbReference type="InterPro" id="IPR003591">
    <property type="entry name" value="Leu-rich_rpt_typical-subtyp"/>
</dbReference>
<name>A0A7J6UYI6_THATH</name>
<comment type="caution">
    <text evidence="4">The sequence shown here is derived from an EMBL/GenBank/DDBJ whole genome shotgun (WGS) entry which is preliminary data.</text>
</comment>
<dbReference type="PANTHER" id="PTHR33463:SF218">
    <property type="entry name" value="DISEASE RESISTANCE PROTEIN RPS2-LIKE"/>
    <property type="match status" value="1"/>
</dbReference>
<dbReference type="InterPro" id="IPR032675">
    <property type="entry name" value="LRR_dom_sf"/>
</dbReference>
<dbReference type="InterPro" id="IPR057135">
    <property type="entry name" value="At4g27190-like_LRR"/>
</dbReference>
<keyword evidence="5" id="KW-1185">Reference proteome</keyword>
<dbReference type="Pfam" id="PF13855">
    <property type="entry name" value="LRR_8"/>
    <property type="match status" value="1"/>
</dbReference>
<evidence type="ECO:0000259" key="3">
    <source>
        <dbReference type="Pfam" id="PF23247"/>
    </source>
</evidence>
<evidence type="ECO:0000313" key="5">
    <source>
        <dbReference type="Proteomes" id="UP000554482"/>
    </source>
</evidence>
<dbReference type="Gene3D" id="3.80.10.10">
    <property type="entry name" value="Ribonuclease Inhibitor"/>
    <property type="match status" value="2"/>
</dbReference>
<protein>
    <submittedName>
        <fullName evidence="4">Nb-arc domain-containing disease resistance protein</fullName>
    </submittedName>
</protein>
<keyword evidence="1" id="KW-0433">Leucine-rich repeat</keyword>
<sequence>NQNVTTNFVDFHKIFIDYSNDSWPHLITTPKFPKLSTLQISNTSSSSPIILVEDFFKKTEKLRVLSLNDPDLSITCLGETLKYLSLNLGQKLDPDSLSCIQALKKLEILDLSYTLFEYLSDDIFQGLERLQLLDLSNSLIKSLPSSVSCLQNLEHFLLEDCDELSLLPSSVLLMPKLQLLNLKSCTKLSNVTPSFRHVSKSLIELDISNCISLENFKEVSSSVGDTLPCLEVLHCSNVELGKLFSLKGCPNLNTLTLGGNENVEVLDISGTQLNKFCIEESLPDMKRMDIVGTKCLLRAVDWKLIKWLPEVVNWNEFGEENRSVWSRQEFGVYIAVSSDIVFKTLESTSQLWEEHFYQFHVCLFPSNERGKEKRMIEPRGRTHYKDIYMRTKSPSFPYYDRFLECAGGGKRFPKYISNVLSHTQFLSLYVDRSIKRLSDLQVEKMAELKECWIEKCYSMETVFDLKPSDLAKPEPILGCLEKLRISIVMKATNMCIIPGSLKRGSFGCLKHMHLEYCPRLLNVFTSGLCMENLEVVEIKFCARLQEVFSGKGYNVEGSFSKLHTLCFIELPVLTSIIEDVVYMPSLTKIKVKGCPKLRMLPLRCTTSNRASSSKHPVPLNVTSVVVSGEPDWWGRLQWADKNVKEQISFKSWPMLKFPRQA</sequence>
<dbReference type="SUPFAM" id="SSF52047">
    <property type="entry name" value="RNI-like"/>
    <property type="match status" value="1"/>
</dbReference>
<evidence type="ECO:0000256" key="1">
    <source>
        <dbReference type="ARBA" id="ARBA00022614"/>
    </source>
</evidence>
<dbReference type="Proteomes" id="UP000554482">
    <property type="component" value="Unassembled WGS sequence"/>
</dbReference>
<evidence type="ECO:0000256" key="2">
    <source>
        <dbReference type="ARBA" id="ARBA00022737"/>
    </source>
</evidence>
<dbReference type="PANTHER" id="PTHR33463">
    <property type="entry name" value="NB-ARC DOMAIN-CONTAINING PROTEIN-RELATED"/>
    <property type="match status" value="1"/>
</dbReference>
<feature type="domain" description="Disease resistance protein At4g27190-like leucine-rich repeats" evidence="3">
    <location>
        <begin position="494"/>
        <end position="600"/>
    </location>
</feature>
<feature type="non-terminal residue" evidence="4">
    <location>
        <position position="1"/>
    </location>
</feature>
<gene>
    <name evidence="4" type="ORF">FRX31_032690</name>
</gene>
<dbReference type="Pfam" id="PF23247">
    <property type="entry name" value="LRR_RPS2"/>
    <property type="match status" value="1"/>
</dbReference>
<dbReference type="OrthoDB" id="593148at2759"/>
<dbReference type="EMBL" id="JABWDY010040999">
    <property type="protein sequence ID" value="KAF5177723.1"/>
    <property type="molecule type" value="Genomic_DNA"/>
</dbReference>
<keyword evidence="2" id="KW-0677">Repeat</keyword>
<proteinExistence type="predicted"/>
<reference evidence="4 5" key="1">
    <citation type="submission" date="2020-06" db="EMBL/GenBank/DDBJ databases">
        <title>Transcriptomic and genomic resources for Thalictrum thalictroides and T. hernandezii: Facilitating candidate gene discovery in an emerging model plant lineage.</title>
        <authorList>
            <person name="Arias T."/>
            <person name="Riano-Pachon D.M."/>
            <person name="Di Stilio V.S."/>
        </authorList>
    </citation>
    <scope>NUCLEOTIDE SEQUENCE [LARGE SCALE GENOMIC DNA]</scope>
    <source>
        <strain evidence="5">cv. WT478/WT964</strain>
        <tissue evidence="4">Leaves</tissue>
    </source>
</reference>
<dbReference type="AlphaFoldDB" id="A0A7J6UYI6"/>
<dbReference type="InterPro" id="IPR001611">
    <property type="entry name" value="Leu-rich_rpt"/>
</dbReference>
<organism evidence="4 5">
    <name type="scientific">Thalictrum thalictroides</name>
    <name type="common">Rue-anemone</name>
    <name type="synonym">Anemone thalictroides</name>
    <dbReference type="NCBI Taxonomy" id="46969"/>
    <lineage>
        <taxon>Eukaryota</taxon>
        <taxon>Viridiplantae</taxon>
        <taxon>Streptophyta</taxon>
        <taxon>Embryophyta</taxon>
        <taxon>Tracheophyta</taxon>
        <taxon>Spermatophyta</taxon>
        <taxon>Magnoliopsida</taxon>
        <taxon>Ranunculales</taxon>
        <taxon>Ranunculaceae</taxon>
        <taxon>Thalictroideae</taxon>
        <taxon>Thalictrum</taxon>
    </lineage>
</organism>
<dbReference type="SMART" id="SM00369">
    <property type="entry name" value="LRR_TYP"/>
    <property type="match status" value="2"/>
</dbReference>
<dbReference type="SUPFAM" id="SSF52058">
    <property type="entry name" value="L domain-like"/>
    <property type="match status" value="1"/>
</dbReference>
<dbReference type="InterPro" id="IPR050905">
    <property type="entry name" value="Plant_NBS-LRR"/>
</dbReference>
<evidence type="ECO:0000313" key="4">
    <source>
        <dbReference type="EMBL" id="KAF5177723.1"/>
    </source>
</evidence>